<dbReference type="Gene3D" id="1.10.287.470">
    <property type="entry name" value="Helix hairpin bin"/>
    <property type="match status" value="1"/>
</dbReference>
<keyword evidence="3" id="KW-0812">Transmembrane</keyword>
<keyword evidence="3" id="KW-0472">Membrane</keyword>
<proteinExistence type="inferred from homology"/>
<evidence type="ECO:0000256" key="3">
    <source>
        <dbReference type="SAM" id="Phobius"/>
    </source>
</evidence>
<sequence>MEAGREERTDSGRRRVIRWMAACFFGSLAVFTLFSNTWLTLMLPKVLTQQASTGSLTHTIQGSGVLSPLESVELKNDTGWKVQAVHVKQGGTVAQGEALITFDSKATELQIWNEQNTLKQQNLQLGGLFDSYVEASKNGDPVQIKNAKREVDKYKLEIEARERNIQALEQNLQQGRELRAPFAGIVTAIQATEGMTSPSVTIARLDEGFALFVTLPAAQASLVQLGEKVQVQVKGKQSGSEAEETKLIDGEIANMDDAPSDRASSTATASKIMRIRLQDESLKGGETASIHLRKGIQADKEALLLSKSAIREDSGGTYVYVIEEKKGTLGNGFYVGKSYVKIVDSTEQQVAVQGGIFPSQSVVIESSEPLQEGERVRL</sequence>
<accession>A0ABU9DCK0</accession>
<dbReference type="InterPro" id="IPR006143">
    <property type="entry name" value="RND_pump_MFP"/>
</dbReference>
<dbReference type="Gene3D" id="2.40.30.170">
    <property type="match status" value="1"/>
</dbReference>
<name>A0ABU9DCK0_9BACL</name>
<dbReference type="SUPFAM" id="SSF111369">
    <property type="entry name" value="HlyD-like secretion proteins"/>
    <property type="match status" value="1"/>
</dbReference>
<feature type="transmembrane region" description="Helical" evidence="3">
    <location>
        <begin position="21"/>
        <end position="43"/>
    </location>
</feature>
<reference evidence="4 5" key="1">
    <citation type="submission" date="2024-04" db="EMBL/GenBank/DDBJ databases">
        <title>draft genome sequnece of Paenibacillus filicis.</title>
        <authorList>
            <person name="Kim D.-U."/>
        </authorList>
    </citation>
    <scope>NUCLEOTIDE SEQUENCE [LARGE SCALE GENOMIC DNA]</scope>
    <source>
        <strain evidence="4 5">KACC14197</strain>
    </source>
</reference>
<evidence type="ECO:0000256" key="1">
    <source>
        <dbReference type="ARBA" id="ARBA00009477"/>
    </source>
</evidence>
<organism evidence="4 5">
    <name type="scientific">Paenibacillus filicis</name>
    <dbReference type="NCBI Taxonomy" id="669464"/>
    <lineage>
        <taxon>Bacteria</taxon>
        <taxon>Bacillati</taxon>
        <taxon>Bacillota</taxon>
        <taxon>Bacilli</taxon>
        <taxon>Bacillales</taxon>
        <taxon>Paenibacillaceae</taxon>
        <taxon>Paenibacillus</taxon>
    </lineage>
</organism>
<dbReference type="RefSeq" id="WP_341413634.1">
    <property type="nucleotide sequence ID" value="NZ_JBBPCC010000001.1"/>
</dbReference>
<dbReference type="Proteomes" id="UP001469365">
    <property type="component" value="Unassembled WGS sequence"/>
</dbReference>
<keyword evidence="3" id="KW-1133">Transmembrane helix</keyword>
<keyword evidence="5" id="KW-1185">Reference proteome</keyword>
<comment type="similarity">
    <text evidence="1">Belongs to the membrane fusion protein (MFP) (TC 8.A.1) family.</text>
</comment>
<dbReference type="PANTHER" id="PTHR30469">
    <property type="entry name" value="MULTIDRUG RESISTANCE PROTEIN MDTA"/>
    <property type="match status" value="1"/>
</dbReference>
<evidence type="ECO:0000313" key="4">
    <source>
        <dbReference type="EMBL" id="MEK8126579.1"/>
    </source>
</evidence>
<dbReference type="Gene3D" id="2.40.420.20">
    <property type="match status" value="1"/>
</dbReference>
<gene>
    <name evidence="4" type="ORF">WMW72_01510</name>
</gene>
<protein>
    <submittedName>
        <fullName evidence="4">Efflux RND transporter periplasmic adaptor subunit</fullName>
    </submittedName>
</protein>
<evidence type="ECO:0000313" key="5">
    <source>
        <dbReference type="Proteomes" id="UP001469365"/>
    </source>
</evidence>
<comment type="caution">
    <text evidence="4">The sequence shown here is derived from an EMBL/GenBank/DDBJ whole genome shotgun (WGS) entry which is preliminary data.</text>
</comment>
<dbReference type="NCBIfam" id="TIGR01730">
    <property type="entry name" value="RND_mfp"/>
    <property type="match status" value="1"/>
</dbReference>
<evidence type="ECO:0000256" key="2">
    <source>
        <dbReference type="SAM" id="Coils"/>
    </source>
</evidence>
<dbReference type="Gene3D" id="2.40.50.100">
    <property type="match status" value="1"/>
</dbReference>
<keyword evidence="2" id="KW-0175">Coiled coil</keyword>
<dbReference type="EMBL" id="JBBPCC010000001">
    <property type="protein sequence ID" value="MEK8126579.1"/>
    <property type="molecule type" value="Genomic_DNA"/>
</dbReference>
<feature type="coiled-coil region" evidence="2">
    <location>
        <begin position="144"/>
        <end position="178"/>
    </location>
</feature>